<dbReference type="AlphaFoldDB" id="A0A4R3YWH8"/>
<evidence type="ECO:0000313" key="12">
    <source>
        <dbReference type="Proteomes" id="UP000295515"/>
    </source>
</evidence>
<comment type="similarity">
    <text evidence="8">Belongs to the ABC transporter superfamily. Macrolide exporter (TC 3.A.1.122) family.</text>
</comment>
<reference evidence="11 12" key="1">
    <citation type="submission" date="2019-03" db="EMBL/GenBank/DDBJ databases">
        <title>Genomic Encyclopedia of Type Strains, Phase IV (KMG-IV): sequencing the most valuable type-strain genomes for metagenomic binning, comparative biology and taxonomic classification.</title>
        <authorList>
            <person name="Goeker M."/>
        </authorList>
    </citation>
    <scope>NUCLEOTIDE SEQUENCE [LARGE SCALE GENOMIC DNA]</scope>
    <source>
        <strain evidence="11 12">DSM 29487</strain>
    </source>
</reference>
<evidence type="ECO:0000256" key="2">
    <source>
        <dbReference type="ARBA" id="ARBA00022475"/>
    </source>
</evidence>
<dbReference type="Pfam" id="PF00005">
    <property type="entry name" value="ABC_tran"/>
    <property type="match status" value="1"/>
</dbReference>
<keyword evidence="5" id="KW-0067">ATP-binding</keyword>
<dbReference type="Pfam" id="PF02687">
    <property type="entry name" value="FtsX"/>
    <property type="match status" value="1"/>
</dbReference>
<feature type="transmembrane region" description="Helical" evidence="9">
    <location>
        <begin position="535"/>
        <end position="556"/>
    </location>
</feature>
<dbReference type="GO" id="GO:0016887">
    <property type="term" value="F:ATP hydrolysis activity"/>
    <property type="evidence" value="ECO:0007669"/>
    <property type="project" value="InterPro"/>
</dbReference>
<dbReference type="InterPro" id="IPR027417">
    <property type="entry name" value="P-loop_NTPase"/>
</dbReference>
<dbReference type="InterPro" id="IPR003838">
    <property type="entry name" value="ABC3_permease_C"/>
</dbReference>
<dbReference type="GO" id="GO:0005524">
    <property type="term" value="F:ATP binding"/>
    <property type="evidence" value="ECO:0007669"/>
    <property type="project" value="UniProtKB-KW"/>
</dbReference>
<dbReference type="EMBL" id="SMCQ01000015">
    <property type="protein sequence ID" value="TCV96950.1"/>
    <property type="molecule type" value="Genomic_DNA"/>
</dbReference>
<feature type="transmembrane region" description="Helical" evidence="9">
    <location>
        <begin position="576"/>
        <end position="597"/>
    </location>
</feature>
<comment type="caution">
    <text evidence="11">The sequence shown here is derived from an EMBL/GenBank/DDBJ whole genome shotgun (WGS) entry which is preliminary data.</text>
</comment>
<evidence type="ECO:0000256" key="3">
    <source>
        <dbReference type="ARBA" id="ARBA00022692"/>
    </source>
</evidence>
<evidence type="ECO:0000256" key="8">
    <source>
        <dbReference type="ARBA" id="ARBA00038388"/>
    </source>
</evidence>
<dbReference type="PANTHER" id="PTHR24220:SF692">
    <property type="entry name" value="ABC TRANSPORTER DOMAIN-CONTAINING PROTEIN"/>
    <property type="match status" value="1"/>
</dbReference>
<dbReference type="Gene3D" id="3.40.50.300">
    <property type="entry name" value="P-loop containing nucleotide triphosphate hydrolases"/>
    <property type="match status" value="1"/>
</dbReference>
<name>A0A4R3YWH8_9FIRM</name>
<keyword evidence="2" id="KW-1003">Cell membrane</keyword>
<organism evidence="11 12">
    <name type="scientific">Longibaculum muris</name>
    <dbReference type="NCBI Taxonomy" id="1796628"/>
    <lineage>
        <taxon>Bacteria</taxon>
        <taxon>Bacillati</taxon>
        <taxon>Bacillota</taxon>
        <taxon>Erysipelotrichia</taxon>
        <taxon>Erysipelotrichales</taxon>
        <taxon>Coprobacillaceae</taxon>
        <taxon>Longibaculum</taxon>
    </lineage>
</organism>
<evidence type="ECO:0000256" key="5">
    <source>
        <dbReference type="ARBA" id="ARBA00022840"/>
    </source>
</evidence>
<dbReference type="GeneID" id="98915859"/>
<proteinExistence type="inferred from homology"/>
<dbReference type="InterPro" id="IPR015854">
    <property type="entry name" value="ABC_transpr_LolD-like"/>
</dbReference>
<dbReference type="SMART" id="SM00382">
    <property type="entry name" value="AAA"/>
    <property type="match status" value="1"/>
</dbReference>
<keyword evidence="6 9" id="KW-1133">Transmembrane helix</keyword>
<evidence type="ECO:0000256" key="7">
    <source>
        <dbReference type="ARBA" id="ARBA00023136"/>
    </source>
</evidence>
<sequence length="617" mass="71569">MLELKNIQKRYDYHKVLQDINMSFPSCGMVSIVGPSGCGKSTLLHIIGGIDQDFLGDLLWQGKSVKKHLTKYRRQHVSFIFQQFHLIMWLSVKQNIALPQFFHPQEKQQILLDMQAFENASMSSLSLGQRQRIAYLRTRYHKSDILLCDEPTGSLDPIHAKEIMELLKEEAKQRLVILVSHDQKLVEKYSDEIYEMKDGQIIAHRVYRQSVHQDQMKKKTKRIFFPHLRLSIESFLSHKKRSLQLVFGLTLSLLCIVFTLTLSQNLENQIHQYIHSLFPASSISFQSMHHQSLTVELLNQIQAHPDIIKAEMYLDDYECLGMSFIKERYQESTTLFIGDETSPYEDLSLKLGRFPQNQHEILVSLSTAQHLCQNEDISLLIDKAVYVYYQHGLEVKPIAFHVVGITTQTTSLDTFYQQNHASYYLLKEVYQFPENPSASLGIIYVDKNKERKTVLDDLQKTYPTYQFKEVGTSTTQNISQTMKQVRIVLYIFSILAILSSLFLIGEVMFLNVVQKKKDLAIMKCFGASPIDIMKIVLYESLEIVLFAQLICTLLYYEAIEMMNQVVKEILLNHQFVFSFDIRLLLIVFGVTYLFVLISQIPPLIYVLKINTVESLKE</sequence>
<keyword evidence="7 9" id="KW-0472">Membrane</keyword>
<comment type="subcellular location">
    <subcellularLocation>
        <location evidence="1">Cell inner membrane</location>
        <topology evidence="1">Multi-pass membrane protein</topology>
    </subcellularLocation>
</comment>
<gene>
    <name evidence="11" type="ORF">EDD60_11528</name>
</gene>
<dbReference type="InterPro" id="IPR003439">
    <property type="entry name" value="ABC_transporter-like_ATP-bd"/>
</dbReference>
<feature type="domain" description="ABC transporter" evidence="10">
    <location>
        <begin position="2"/>
        <end position="223"/>
    </location>
</feature>
<keyword evidence="12" id="KW-1185">Reference proteome</keyword>
<dbReference type="InterPro" id="IPR003593">
    <property type="entry name" value="AAA+_ATPase"/>
</dbReference>
<dbReference type="PANTHER" id="PTHR24220">
    <property type="entry name" value="IMPORT ATP-BINDING PROTEIN"/>
    <property type="match status" value="1"/>
</dbReference>
<evidence type="ECO:0000256" key="9">
    <source>
        <dbReference type="SAM" id="Phobius"/>
    </source>
</evidence>
<evidence type="ECO:0000259" key="10">
    <source>
        <dbReference type="PROSITE" id="PS50893"/>
    </source>
</evidence>
<evidence type="ECO:0000313" key="11">
    <source>
        <dbReference type="EMBL" id="TCV96950.1"/>
    </source>
</evidence>
<accession>A0A4R3YWH8</accession>
<keyword evidence="11" id="KW-0449">Lipoprotein</keyword>
<dbReference type="GO" id="GO:0005886">
    <property type="term" value="C:plasma membrane"/>
    <property type="evidence" value="ECO:0007669"/>
    <property type="project" value="UniProtKB-SubCell"/>
</dbReference>
<evidence type="ECO:0000256" key="1">
    <source>
        <dbReference type="ARBA" id="ARBA00004429"/>
    </source>
</evidence>
<evidence type="ECO:0000256" key="6">
    <source>
        <dbReference type="ARBA" id="ARBA00022989"/>
    </source>
</evidence>
<feature type="transmembrane region" description="Helical" evidence="9">
    <location>
        <begin position="243"/>
        <end position="262"/>
    </location>
</feature>
<keyword evidence="3 9" id="KW-0812">Transmembrane</keyword>
<evidence type="ECO:0000256" key="4">
    <source>
        <dbReference type="ARBA" id="ARBA00022741"/>
    </source>
</evidence>
<dbReference type="PROSITE" id="PS50893">
    <property type="entry name" value="ABC_TRANSPORTER_2"/>
    <property type="match status" value="1"/>
</dbReference>
<keyword evidence="4" id="KW-0547">Nucleotide-binding</keyword>
<dbReference type="GO" id="GO:0022857">
    <property type="term" value="F:transmembrane transporter activity"/>
    <property type="evidence" value="ECO:0007669"/>
    <property type="project" value="TreeGrafter"/>
</dbReference>
<dbReference type="RefSeq" id="WP_066447854.1">
    <property type="nucleotide sequence ID" value="NZ_JANKBF010000014.1"/>
</dbReference>
<feature type="transmembrane region" description="Helical" evidence="9">
    <location>
        <begin position="487"/>
        <end position="514"/>
    </location>
</feature>
<dbReference type="Proteomes" id="UP000295515">
    <property type="component" value="Unassembled WGS sequence"/>
</dbReference>
<protein>
    <submittedName>
        <fullName evidence="11">ABC-type lipoprotein export system ATPase subunit</fullName>
    </submittedName>
</protein>
<dbReference type="SUPFAM" id="SSF52540">
    <property type="entry name" value="P-loop containing nucleoside triphosphate hydrolases"/>
    <property type="match status" value="1"/>
</dbReference>